<dbReference type="GO" id="GO:0005524">
    <property type="term" value="F:ATP binding"/>
    <property type="evidence" value="ECO:0007669"/>
    <property type="project" value="UniProtKB-KW"/>
</dbReference>
<dbReference type="SUPFAM" id="SSF52540">
    <property type="entry name" value="P-loop containing nucleoside triphosphate hydrolases"/>
    <property type="match status" value="1"/>
</dbReference>
<keyword evidence="2" id="KW-0067">ATP-binding</keyword>
<protein>
    <submittedName>
        <fullName evidence="2">ATP-binding protein</fullName>
    </submittedName>
</protein>
<dbReference type="KEGG" id="thas:C6Y53_17540"/>
<evidence type="ECO:0000313" key="3">
    <source>
        <dbReference type="Proteomes" id="UP000237655"/>
    </source>
</evidence>
<reference evidence="3" key="1">
    <citation type="submission" date="2018-03" db="EMBL/GenBank/DDBJ databases">
        <title>Genomic analysis of the strain SH-1 isolated from shrimp intestine.</title>
        <authorList>
            <person name="Kim Y.-S."/>
            <person name="Kim S.-E."/>
            <person name="Kim K.-H."/>
        </authorList>
    </citation>
    <scope>NUCLEOTIDE SEQUENCE [LARGE SCALE GENOMIC DNA]</scope>
    <source>
        <strain evidence="3">SH-1</strain>
    </source>
</reference>
<gene>
    <name evidence="2" type="ORF">C6Y53_17540</name>
</gene>
<keyword evidence="3" id="KW-1185">Reference proteome</keyword>
<proteinExistence type="predicted"/>
<dbReference type="Gene3D" id="3.40.50.300">
    <property type="entry name" value="P-loop containing nucleotide triphosphate hydrolases"/>
    <property type="match status" value="1"/>
</dbReference>
<dbReference type="EMBL" id="CP027665">
    <property type="protein sequence ID" value="AVO39320.1"/>
    <property type="molecule type" value="Genomic_DNA"/>
</dbReference>
<dbReference type="Proteomes" id="UP000237655">
    <property type="component" value="Chromosome"/>
</dbReference>
<dbReference type="RefSeq" id="WP_106473625.1">
    <property type="nucleotide sequence ID" value="NZ_CP027665.1"/>
</dbReference>
<name>A0A2S0MTU5_9RHOB</name>
<dbReference type="InterPro" id="IPR041664">
    <property type="entry name" value="AAA_16"/>
</dbReference>
<dbReference type="InterPro" id="IPR027417">
    <property type="entry name" value="P-loop_NTPase"/>
</dbReference>
<organism evidence="2 3">
    <name type="scientific">Pukyongiella litopenaei</name>
    <dbReference type="NCBI Taxonomy" id="2605946"/>
    <lineage>
        <taxon>Bacteria</taxon>
        <taxon>Pseudomonadati</taxon>
        <taxon>Pseudomonadota</taxon>
        <taxon>Alphaproteobacteria</taxon>
        <taxon>Rhodobacterales</taxon>
        <taxon>Paracoccaceae</taxon>
        <taxon>Pukyongiella</taxon>
    </lineage>
</organism>
<dbReference type="AlphaFoldDB" id="A0A2S0MTU5"/>
<sequence length="1019" mass="107811">MSDPIPDLDALVADLRRHAALTGEFDPARALREVAGDAFYADPLLMAEAMSALEADCMVVSAKDKGNVTWEIRPSVRRKVLAALEPDAGSASDAGDSLIVQARSGAGAFRPDRLQQLAEERNDLSKLAQAVAVVEKAGPAAPGFDMLPRLASAANMAEQIRRSDTKLAAGFFGRDAELEQICAWLATPTGAPVTALHVSGAPGLGKSMLIERAIQKFRETADPVLVHLDFARPGLRVVRPVSVFEEISRQVGDSLPQAAARLQDERIRAGETLALAQGAYHERWVPQRLLRAVAGAIAGAGRPVVIVLDSMETLRWRGETRPAALFELLDRLPLAGAGAVSVITAGIDTVLNAAPERVGACVRLAGVTEGQALALLDEAQVDPAMRARLLDYAGQDPLLLMLAGQALKSGALQAAELPDPDRDGAALALFDACVDLLDPSLARCARAGLVLCQLDGPTLSAVLDVSEPDAGNLVARLAGQAWLFDGDQQAVRIKPRLRRGLAMDLRRRDPTGTRAIDLRAARWFLDRDPALALYHRLQSADNSTDDDPDPAGIEAVAARNINSILLLELSEAARDAVLQATGRRSGYGRAPLDGAPSIPPDPRALRDLRIALEHGDVREADQAAEAGIAKETGAGIGADAPFAPLLLAHHWLAGRWSRARLLFDQLPDTALDRALEPPLQIEARVLAELWAEYRFDALVERLKVPDFAAKIRQVLQGPERIGLAGGALSFAMLAAGIAGNPPPPVARGRAMLGALLPDMPVDTRFDVQRLADGLRASFDWADDLAGEGDTAAMARAVAPLNPCALRALELVNQQRIAGRAHVLPRCLLEIRDRLPAVMDLFGAVAGISARPVPMAEDVVVALQAGGLGAEWISGVAVCHPVDDLTALAHAAERWRRTVNGVWSYGATPPDGWRGRMAGADAGALALADSLAGQADPVTAARAALRAWPLDDGGRVLRRRYLRRYTGATGITGGHEAALAALQDAGIPMVFAAPLAVLAASGVAPDDALPETGLDFDKGD</sequence>
<keyword evidence="2" id="KW-0547">Nucleotide-binding</keyword>
<dbReference type="Pfam" id="PF13191">
    <property type="entry name" value="AAA_16"/>
    <property type="match status" value="1"/>
</dbReference>
<feature type="domain" description="Orc1-like AAA ATPase" evidence="1">
    <location>
        <begin position="171"/>
        <end position="334"/>
    </location>
</feature>
<evidence type="ECO:0000313" key="2">
    <source>
        <dbReference type="EMBL" id="AVO39320.1"/>
    </source>
</evidence>
<evidence type="ECO:0000259" key="1">
    <source>
        <dbReference type="Pfam" id="PF13191"/>
    </source>
</evidence>
<accession>A0A2S0MTU5</accession>